<keyword evidence="2" id="KW-1185">Reference proteome</keyword>
<protein>
    <submittedName>
        <fullName evidence="1">Uncharacterized protein</fullName>
    </submittedName>
</protein>
<gene>
    <name evidence="1" type="ORF">B0I35DRAFT_195305</name>
</gene>
<evidence type="ECO:0000313" key="2">
    <source>
        <dbReference type="Proteomes" id="UP000813444"/>
    </source>
</evidence>
<dbReference type="OrthoDB" id="5324651at2759"/>
<comment type="caution">
    <text evidence="1">The sequence shown here is derived from an EMBL/GenBank/DDBJ whole genome shotgun (WGS) entry which is preliminary data.</text>
</comment>
<accession>A0A8K0SD08</accession>
<organism evidence="1 2">
    <name type="scientific">Stachybotrys elegans</name>
    <dbReference type="NCBI Taxonomy" id="80388"/>
    <lineage>
        <taxon>Eukaryota</taxon>
        <taxon>Fungi</taxon>
        <taxon>Dikarya</taxon>
        <taxon>Ascomycota</taxon>
        <taxon>Pezizomycotina</taxon>
        <taxon>Sordariomycetes</taxon>
        <taxon>Hypocreomycetidae</taxon>
        <taxon>Hypocreales</taxon>
        <taxon>Stachybotryaceae</taxon>
        <taxon>Stachybotrys</taxon>
    </lineage>
</organism>
<proteinExistence type="predicted"/>
<dbReference type="Proteomes" id="UP000813444">
    <property type="component" value="Unassembled WGS sequence"/>
</dbReference>
<sequence>MALKKKKKGALAIVPMEEAPDAMPKPGSEIPSVAGIPIERQLVEDRIASGNEEHPTSAAKAKEAVVHESIFLPFVTQFSLLERIQKLLEQALFTYGKVSMSDMLKDKGWECAEMVHLSTWADILSERRGDINMTIDGTSYEADYDAILQAMRDIRAVLVNRAPTDTAEIRRLLHSSYQIVAMLRQTECREALALLRSRVDVKLKIAEREWRILHCRAEARLKEIRDKRAQLDQLEENSRKELAYDMKQVHKRAVDRFMDQLF</sequence>
<evidence type="ECO:0000313" key="1">
    <source>
        <dbReference type="EMBL" id="KAH7303021.1"/>
    </source>
</evidence>
<dbReference type="EMBL" id="JAGPNK010000042">
    <property type="protein sequence ID" value="KAH7303021.1"/>
    <property type="molecule type" value="Genomic_DNA"/>
</dbReference>
<name>A0A8K0SD08_9HYPO</name>
<dbReference type="AlphaFoldDB" id="A0A8K0SD08"/>
<reference evidence="1" key="1">
    <citation type="journal article" date="2021" name="Nat. Commun.">
        <title>Genetic determinants of endophytism in the Arabidopsis root mycobiome.</title>
        <authorList>
            <person name="Mesny F."/>
            <person name="Miyauchi S."/>
            <person name="Thiergart T."/>
            <person name="Pickel B."/>
            <person name="Atanasova L."/>
            <person name="Karlsson M."/>
            <person name="Huettel B."/>
            <person name="Barry K.W."/>
            <person name="Haridas S."/>
            <person name="Chen C."/>
            <person name="Bauer D."/>
            <person name="Andreopoulos W."/>
            <person name="Pangilinan J."/>
            <person name="LaButti K."/>
            <person name="Riley R."/>
            <person name="Lipzen A."/>
            <person name="Clum A."/>
            <person name="Drula E."/>
            <person name="Henrissat B."/>
            <person name="Kohler A."/>
            <person name="Grigoriev I.V."/>
            <person name="Martin F.M."/>
            <person name="Hacquard S."/>
        </authorList>
    </citation>
    <scope>NUCLEOTIDE SEQUENCE</scope>
    <source>
        <strain evidence="1">MPI-CAGE-CH-0235</strain>
    </source>
</reference>